<comment type="caution">
    <text evidence="1">The sequence shown here is derived from an EMBL/GenBank/DDBJ whole genome shotgun (WGS) entry which is preliminary data.</text>
</comment>
<proteinExistence type="predicted"/>
<gene>
    <name evidence="1" type="ORF">EJA10_19445</name>
</gene>
<protein>
    <submittedName>
        <fullName evidence="1">Uncharacterized protein</fullName>
    </submittedName>
</protein>
<dbReference type="OrthoDB" id="2846315at2"/>
<evidence type="ECO:0000313" key="2">
    <source>
        <dbReference type="Proteomes" id="UP000279911"/>
    </source>
</evidence>
<name>A0A427TKQ8_9BACI</name>
<accession>A0A427TKQ8</accession>
<dbReference type="EMBL" id="RSFW01000024">
    <property type="protein sequence ID" value="RSD24457.1"/>
    <property type="molecule type" value="Genomic_DNA"/>
</dbReference>
<reference evidence="2" key="1">
    <citation type="submission" date="2018-12" db="EMBL/GenBank/DDBJ databases">
        <title>Bacillus chawlae sp. nov., Bacillus glennii sp. nov., and Bacillus saganii sp. nov. Isolated from the Vehicle Assembly Building at Kennedy Space Center where the Viking Spacecraft were Assembled.</title>
        <authorList>
            <person name="Seuylemezian A."/>
            <person name="Vaishampayan P."/>
        </authorList>
    </citation>
    <scope>NUCLEOTIDE SEQUENCE [LARGE SCALE GENOMIC DNA]</scope>
    <source>
        <strain evidence="2">DSM 13966</strain>
    </source>
</reference>
<organism evidence="1 2">
    <name type="scientific">Mesobacillus subterraneus</name>
    <dbReference type="NCBI Taxonomy" id="285983"/>
    <lineage>
        <taxon>Bacteria</taxon>
        <taxon>Bacillati</taxon>
        <taxon>Bacillota</taxon>
        <taxon>Bacilli</taxon>
        <taxon>Bacillales</taxon>
        <taxon>Bacillaceae</taxon>
        <taxon>Mesobacillus</taxon>
    </lineage>
</organism>
<dbReference type="AlphaFoldDB" id="A0A427TKQ8"/>
<sequence length="185" mass="20376">MSLVSIVAREDFISVVTDFGNQQMMGDYVRFKEIIPDTAFIAFAGDEEYACMAMTAADTLVKQGFTLKEIAESIQSSIINKGFNFYESGRGFEAVIAGYSLEGEAQYHIVSNSKPLESYYPGTGESLYYANGAEPMLVLERSLKMHGMGTVDQAQAAQIHLLKEAAKFIPNINTQPTTHVLKKAH</sequence>
<dbReference type="Proteomes" id="UP000279911">
    <property type="component" value="Unassembled WGS sequence"/>
</dbReference>
<dbReference type="RefSeq" id="WP_125481694.1">
    <property type="nucleotide sequence ID" value="NZ_RSFW01000024.1"/>
</dbReference>
<evidence type="ECO:0000313" key="1">
    <source>
        <dbReference type="EMBL" id="RSD24457.1"/>
    </source>
</evidence>